<reference evidence="2 3" key="1">
    <citation type="journal article" date="2020" name="Nature">
        <title>Six reference-quality genomes reveal evolution of bat adaptations.</title>
        <authorList>
            <person name="Jebb D."/>
            <person name="Huang Z."/>
            <person name="Pippel M."/>
            <person name="Hughes G.M."/>
            <person name="Lavrichenko K."/>
            <person name="Devanna P."/>
            <person name="Winkler S."/>
            <person name="Jermiin L.S."/>
            <person name="Skirmuntt E.C."/>
            <person name="Katzourakis A."/>
            <person name="Burkitt-Gray L."/>
            <person name="Ray D.A."/>
            <person name="Sullivan K.A.M."/>
            <person name="Roscito J.G."/>
            <person name="Kirilenko B.M."/>
            <person name="Davalos L.M."/>
            <person name="Corthals A.P."/>
            <person name="Power M.L."/>
            <person name="Jones G."/>
            <person name="Ransome R.D."/>
            <person name="Dechmann D.K.N."/>
            <person name="Locatelli A.G."/>
            <person name="Puechmaille S.J."/>
            <person name="Fedrigo O."/>
            <person name="Jarvis E.D."/>
            <person name="Hiller M."/>
            <person name="Vernes S.C."/>
            <person name="Myers E.W."/>
            <person name="Teeling E.C."/>
        </authorList>
    </citation>
    <scope>NUCLEOTIDE SEQUENCE [LARGE SCALE GENOMIC DNA]</scope>
    <source>
        <strain evidence="2">MMolMol1</strain>
        <tissue evidence="2">Muscle</tissue>
    </source>
</reference>
<keyword evidence="3" id="KW-1185">Reference proteome</keyword>
<evidence type="ECO:0000259" key="1">
    <source>
        <dbReference type="Pfam" id="PF00620"/>
    </source>
</evidence>
<dbReference type="Proteomes" id="UP000550707">
    <property type="component" value="Unassembled WGS sequence"/>
</dbReference>
<dbReference type="PANTHER" id="PTHR23179">
    <property type="entry name" value="T-CELL ACTIVATION RHO GTPASE ACTIVATING PROTEIN-RELATED"/>
    <property type="match status" value="1"/>
</dbReference>
<dbReference type="InterPro" id="IPR000198">
    <property type="entry name" value="RhoGAP_dom"/>
</dbReference>
<dbReference type="GO" id="GO:0005096">
    <property type="term" value="F:GTPase activator activity"/>
    <property type="evidence" value="ECO:0007669"/>
    <property type="project" value="TreeGrafter"/>
</dbReference>
<feature type="domain" description="Rho-GAP" evidence="1">
    <location>
        <begin position="26"/>
        <end position="84"/>
    </location>
</feature>
<dbReference type="PANTHER" id="PTHR23179:SF28">
    <property type="entry name" value="RHO GTPASE-ACTIVATING PROTEIN 20"/>
    <property type="match status" value="1"/>
</dbReference>
<dbReference type="Pfam" id="PF00620">
    <property type="entry name" value="RhoGAP"/>
    <property type="match status" value="1"/>
</dbReference>
<sequence length="116" mass="12941">MSPTSPVPGQLFGVSLPIICENDNLPKPVLDMLLFLNQKGPLTKGIFRQSANVKSCRELKEKLNAGLEVHLDCESIFVIASVLKVGKSPSIYLMVRLWRKTAVFFPYNIIPICKEP</sequence>
<gene>
    <name evidence="2" type="ORF">HJG59_000919</name>
</gene>
<dbReference type="AlphaFoldDB" id="A0A7J8EPA0"/>
<dbReference type="SUPFAM" id="SSF48350">
    <property type="entry name" value="GTPase activation domain, GAP"/>
    <property type="match status" value="1"/>
</dbReference>
<dbReference type="InterPro" id="IPR008936">
    <property type="entry name" value="Rho_GTPase_activation_prot"/>
</dbReference>
<organism evidence="2 3">
    <name type="scientific">Molossus molossus</name>
    <name type="common">Pallas' mastiff bat</name>
    <name type="synonym">Vespertilio molossus</name>
    <dbReference type="NCBI Taxonomy" id="27622"/>
    <lineage>
        <taxon>Eukaryota</taxon>
        <taxon>Metazoa</taxon>
        <taxon>Chordata</taxon>
        <taxon>Craniata</taxon>
        <taxon>Vertebrata</taxon>
        <taxon>Euteleostomi</taxon>
        <taxon>Mammalia</taxon>
        <taxon>Eutheria</taxon>
        <taxon>Laurasiatheria</taxon>
        <taxon>Chiroptera</taxon>
        <taxon>Yangochiroptera</taxon>
        <taxon>Molossidae</taxon>
        <taxon>Molossus</taxon>
    </lineage>
</organism>
<evidence type="ECO:0000313" key="2">
    <source>
        <dbReference type="EMBL" id="KAF6436902.1"/>
    </source>
</evidence>
<proteinExistence type="predicted"/>
<evidence type="ECO:0000313" key="3">
    <source>
        <dbReference type="Proteomes" id="UP000550707"/>
    </source>
</evidence>
<dbReference type="Gene3D" id="1.10.555.10">
    <property type="entry name" value="Rho GTPase activation protein"/>
    <property type="match status" value="1"/>
</dbReference>
<name>A0A7J8EPA0_MOLMO</name>
<accession>A0A7J8EPA0</accession>
<dbReference type="EMBL" id="JACASF010000013">
    <property type="protein sequence ID" value="KAF6436902.1"/>
    <property type="molecule type" value="Genomic_DNA"/>
</dbReference>
<comment type="caution">
    <text evidence="2">The sequence shown here is derived from an EMBL/GenBank/DDBJ whole genome shotgun (WGS) entry which is preliminary data.</text>
</comment>
<dbReference type="GO" id="GO:0007165">
    <property type="term" value="P:signal transduction"/>
    <property type="evidence" value="ECO:0007669"/>
    <property type="project" value="InterPro"/>
</dbReference>
<protein>
    <submittedName>
        <fullName evidence="2">Rho GTPase activating protein 20</fullName>
    </submittedName>
</protein>